<feature type="compositionally biased region" description="Polar residues" evidence="6">
    <location>
        <begin position="197"/>
        <end position="206"/>
    </location>
</feature>
<protein>
    <submittedName>
        <fullName evidence="7">Homeodomain-interacting protein kinase 2-like isoform X2</fullName>
    </submittedName>
</protein>
<reference evidence="7 8" key="1">
    <citation type="submission" date="2024-01" db="EMBL/GenBank/DDBJ databases">
        <authorList>
            <person name="Alioto T."/>
            <person name="Alioto T."/>
            <person name="Gomez Garrido J."/>
        </authorList>
    </citation>
    <scope>NUCLEOTIDE SEQUENCE [LARGE SCALE GENOMIC DNA]</scope>
</reference>
<dbReference type="GO" id="GO:0004674">
    <property type="term" value="F:protein serine/threonine kinase activity"/>
    <property type="evidence" value="ECO:0007669"/>
    <property type="project" value="UniProtKB-KW"/>
</dbReference>
<evidence type="ECO:0000256" key="1">
    <source>
        <dbReference type="ARBA" id="ARBA00022527"/>
    </source>
</evidence>
<proteinExistence type="predicted"/>
<feature type="region of interest" description="Disordered" evidence="6">
    <location>
        <begin position="221"/>
        <end position="248"/>
    </location>
</feature>
<keyword evidence="5" id="KW-0067">ATP-binding</keyword>
<accession>A0AAV1N5Z6</accession>
<name>A0AAV1N5Z6_SCOSC</name>
<keyword evidence="4 7" id="KW-0418">Kinase</keyword>
<dbReference type="Gene3D" id="3.30.200.20">
    <property type="entry name" value="Phosphorylase Kinase, domain 1"/>
    <property type="match status" value="1"/>
</dbReference>
<dbReference type="GO" id="GO:0003714">
    <property type="term" value="F:transcription corepressor activity"/>
    <property type="evidence" value="ECO:0007669"/>
    <property type="project" value="TreeGrafter"/>
</dbReference>
<dbReference type="GO" id="GO:0045944">
    <property type="term" value="P:positive regulation of transcription by RNA polymerase II"/>
    <property type="evidence" value="ECO:0007669"/>
    <property type="project" value="TreeGrafter"/>
</dbReference>
<keyword evidence="8" id="KW-1185">Reference proteome</keyword>
<dbReference type="GO" id="GO:0003677">
    <property type="term" value="F:DNA binding"/>
    <property type="evidence" value="ECO:0007669"/>
    <property type="project" value="UniProtKB-KW"/>
</dbReference>
<dbReference type="GO" id="GO:0004713">
    <property type="term" value="F:protein tyrosine kinase activity"/>
    <property type="evidence" value="ECO:0007669"/>
    <property type="project" value="TreeGrafter"/>
</dbReference>
<dbReference type="InterPro" id="IPR050494">
    <property type="entry name" value="Ser_Thr_dual-spec_kinase"/>
</dbReference>
<dbReference type="GO" id="GO:0005737">
    <property type="term" value="C:cytoplasm"/>
    <property type="evidence" value="ECO:0007669"/>
    <property type="project" value="TreeGrafter"/>
</dbReference>
<dbReference type="GO" id="GO:0003713">
    <property type="term" value="F:transcription coactivator activity"/>
    <property type="evidence" value="ECO:0007669"/>
    <property type="project" value="TreeGrafter"/>
</dbReference>
<keyword evidence="1" id="KW-0723">Serine/threonine-protein kinase</keyword>
<dbReference type="Gene3D" id="1.10.510.10">
    <property type="entry name" value="Transferase(Phosphotransferase) domain 1"/>
    <property type="match status" value="1"/>
</dbReference>
<keyword evidence="7" id="KW-0238">DNA-binding</keyword>
<evidence type="ECO:0000256" key="5">
    <source>
        <dbReference type="ARBA" id="ARBA00022840"/>
    </source>
</evidence>
<organism evidence="7 8">
    <name type="scientific">Scomber scombrus</name>
    <name type="common">Atlantic mackerel</name>
    <name type="synonym">Scomber vernalis</name>
    <dbReference type="NCBI Taxonomy" id="13677"/>
    <lineage>
        <taxon>Eukaryota</taxon>
        <taxon>Metazoa</taxon>
        <taxon>Chordata</taxon>
        <taxon>Craniata</taxon>
        <taxon>Vertebrata</taxon>
        <taxon>Euteleostomi</taxon>
        <taxon>Actinopterygii</taxon>
        <taxon>Neopterygii</taxon>
        <taxon>Teleostei</taxon>
        <taxon>Neoteleostei</taxon>
        <taxon>Acanthomorphata</taxon>
        <taxon>Pelagiaria</taxon>
        <taxon>Scombriformes</taxon>
        <taxon>Scombridae</taxon>
        <taxon>Scomber</taxon>
    </lineage>
</organism>
<feature type="region of interest" description="Disordered" evidence="6">
    <location>
        <begin position="159"/>
        <end position="206"/>
    </location>
</feature>
<dbReference type="PANTHER" id="PTHR24058:SF53">
    <property type="entry name" value="HOMEODOMAIN-INTERACTING PROTEIN KINASE 2"/>
    <property type="match status" value="1"/>
</dbReference>
<dbReference type="GO" id="GO:0046332">
    <property type="term" value="F:SMAD binding"/>
    <property type="evidence" value="ECO:0007669"/>
    <property type="project" value="TreeGrafter"/>
</dbReference>
<evidence type="ECO:0000313" key="7">
    <source>
        <dbReference type="EMBL" id="CAK6954284.1"/>
    </source>
</evidence>
<evidence type="ECO:0000256" key="2">
    <source>
        <dbReference type="ARBA" id="ARBA00022679"/>
    </source>
</evidence>
<dbReference type="GO" id="GO:0007224">
    <property type="term" value="P:smoothened signaling pathway"/>
    <property type="evidence" value="ECO:0007669"/>
    <property type="project" value="TreeGrafter"/>
</dbReference>
<dbReference type="EMBL" id="CAWUFR010000016">
    <property type="protein sequence ID" value="CAK6954284.1"/>
    <property type="molecule type" value="Genomic_DNA"/>
</dbReference>
<keyword evidence="7" id="KW-0371">Homeobox</keyword>
<gene>
    <name evidence="7" type="ORF">FSCOSCO3_A017649</name>
</gene>
<evidence type="ECO:0000313" key="8">
    <source>
        <dbReference type="Proteomes" id="UP001314229"/>
    </source>
</evidence>
<dbReference type="GO" id="GO:0005524">
    <property type="term" value="F:ATP binding"/>
    <property type="evidence" value="ECO:0007669"/>
    <property type="project" value="UniProtKB-KW"/>
</dbReference>
<evidence type="ECO:0000256" key="4">
    <source>
        <dbReference type="ARBA" id="ARBA00022777"/>
    </source>
</evidence>
<dbReference type="Proteomes" id="UP001314229">
    <property type="component" value="Unassembled WGS sequence"/>
</dbReference>
<evidence type="ECO:0000256" key="6">
    <source>
        <dbReference type="SAM" id="MobiDB-lite"/>
    </source>
</evidence>
<dbReference type="GO" id="GO:0042771">
    <property type="term" value="P:intrinsic apoptotic signaling pathway in response to DNA damage by p53 class mediator"/>
    <property type="evidence" value="ECO:0007669"/>
    <property type="project" value="TreeGrafter"/>
</dbReference>
<evidence type="ECO:0000256" key="3">
    <source>
        <dbReference type="ARBA" id="ARBA00022741"/>
    </source>
</evidence>
<keyword evidence="2" id="KW-0808">Transferase</keyword>
<keyword evidence="3" id="KW-0547">Nucleotide-binding</keyword>
<comment type="caution">
    <text evidence="7">The sequence shown here is derived from an EMBL/GenBank/DDBJ whole genome shotgun (WGS) entry which is preliminary data.</text>
</comment>
<sequence>MLKMIRGLDPINIIRLCESFKYMEKTCLASKMLDKNLHELLKERRGNPLSLQHIRPMTQQMKTMVQTLGQPEDQMLDDGTHTLLYFSQNKKSTKPAWRLKTADEHKALTGFPPQNHSGSSGFSSLDDLVMMQLYPEAGKVEERTTFVCLLKQMLPTASPVVTDHQEPQDDGGSADEASTVPEQTDLYDAGSADKGPVTTSTADEVSASPLTGLNDAIYSEQAESGSHGGGPDDKPSDDATGAAGEAAVMSASTDEASAAFVLTDLYDLLQLKKLMKLQLLLLLLIWHLLQLYRLTYMTLLQLTKVQSLCPQLTQPLLHLQRLKQMKQVQLESQPPAPETQGGSH</sequence>
<dbReference type="AlphaFoldDB" id="A0AAV1N5Z6"/>
<dbReference type="PANTHER" id="PTHR24058">
    <property type="entry name" value="DUAL SPECIFICITY PROTEIN KINASE"/>
    <property type="match status" value="1"/>
</dbReference>
<dbReference type="GO" id="GO:0016605">
    <property type="term" value="C:PML body"/>
    <property type="evidence" value="ECO:0007669"/>
    <property type="project" value="TreeGrafter"/>
</dbReference>